<dbReference type="EnsemblMetazoa" id="G32695.1">
    <property type="protein sequence ID" value="G32695.1:cds"/>
    <property type="gene ID" value="G32695"/>
</dbReference>
<evidence type="ECO:0000313" key="3">
    <source>
        <dbReference type="EnsemblMetazoa" id="G32695.1:cds"/>
    </source>
</evidence>
<name>A0A8W8MGN7_MAGGI</name>
<protein>
    <submittedName>
        <fullName evidence="3">Uncharacterized protein</fullName>
    </submittedName>
</protein>
<keyword evidence="4" id="KW-1185">Reference proteome</keyword>
<feature type="region of interest" description="Disordered" evidence="2">
    <location>
        <begin position="25"/>
        <end position="45"/>
    </location>
</feature>
<proteinExistence type="predicted"/>
<evidence type="ECO:0000256" key="1">
    <source>
        <dbReference type="SAM" id="Coils"/>
    </source>
</evidence>
<evidence type="ECO:0000313" key="4">
    <source>
        <dbReference type="Proteomes" id="UP000005408"/>
    </source>
</evidence>
<organism evidence="3 4">
    <name type="scientific">Magallana gigas</name>
    <name type="common">Pacific oyster</name>
    <name type="synonym">Crassostrea gigas</name>
    <dbReference type="NCBI Taxonomy" id="29159"/>
    <lineage>
        <taxon>Eukaryota</taxon>
        <taxon>Metazoa</taxon>
        <taxon>Spiralia</taxon>
        <taxon>Lophotrochozoa</taxon>
        <taxon>Mollusca</taxon>
        <taxon>Bivalvia</taxon>
        <taxon>Autobranchia</taxon>
        <taxon>Pteriomorphia</taxon>
        <taxon>Ostreida</taxon>
        <taxon>Ostreoidea</taxon>
        <taxon>Ostreidae</taxon>
        <taxon>Magallana</taxon>
    </lineage>
</organism>
<reference evidence="3" key="1">
    <citation type="submission" date="2022-08" db="UniProtKB">
        <authorList>
            <consortium name="EnsemblMetazoa"/>
        </authorList>
    </citation>
    <scope>IDENTIFICATION</scope>
    <source>
        <strain evidence="3">05x7-T-G4-1.051#20</strain>
    </source>
</reference>
<dbReference type="Proteomes" id="UP000005408">
    <property type="component" value="Unassembled WGS sequence"/>
</dbReference>
<evidence type="ECO:0000256" key="2">
    <source>
        <dbReference type="SAM" id="MobiDB-lite"/>
    </source>
</evidence>
<keyword evidence="1" id="KW-0175">Coiled coil</keyword>
<feature type="coiled-coil region" evidence="1">
    <location>
        <begin position="55"/>
        <end position="103"/>
    </location>
</feature>
<sequence>MFSFTLQSCRSSLAIIFVHAKMNNIHNQPPKENNKEGRKRNSLINSPEEITELILRQIEENREKNARRMSEIENRQKRIRFIYEFINQKMLDLEDNIEGIINDLYYAEQERF</sequence>
<dbReference type="AlphaFoldDB" id="A0A8W8MGN7"/>
<accession>A0A8W8MGN7</accession>